<protein>
    <submittedName>
        <fullName evidence="1">Uncharacterized protein</fullName>
    </submittedName>
</protein>
<keyword evidence="2" id="KW-1185">Reference proteome</keyword>
<evidence type="ECO:0000313" key="2">
    <source>
        <dbReference type="Proteomes" id="UP000037035"/>
    </source>
</evidence>
<name>A0A0L6UNG3_9BASI</name>
<dbReference type="VEuPathDB" id="FungiDB:VP01_5079g1"/>
<dbReference type="EMBL" id="LAVV01010252">
    <property type="protein sequence ID" value="KNZ49340.1"/>
    <property type="molecule type" value="Genomic_DNA"/>
</dbReference>
<organism evidence="1 2">
    <name type="scientific">Puccinia sorghi</name>
    <dbReference type="NCBI Taxonomy" id="27349"/>
    <lineage>
        <taxon>Eukaryota</taxon>
        <taxon>Fungi</taxon>
        <taxon>Dikarya</taxon>
        <taxon>Basidiomycota</taxon>
        <taxon>Pucciniomycotina</taxon>
        <taxon>Pucciniomycetes</taxon>
        <taxon>Pucciniales</taxon>
        <taxon>Pucciniaceae</taxon>
        <taxon>Puccinia</taxon>
    </lineage>
</organism>
<dbReference type="Proteomes" id="UP000037035">
    <property type="component" value="Unassembled WGS sequence"/>
</dbReference>
<dbReference type="OrthoDB" id="2507769at2759"/>
<dbReference type="AlphaFoldDB" id="A0A0L6UNG3"/>
<accession>A0A0L6UNG3</accession>
<comment type="caution">
    <text evidence="1">The sequence shown here is derived from an EMBL/GenBank/DDBJ whole genome shotgun (WGS) entry which is preliminary data.</text>
</comment>
<proteinExistence type="predicted"/>
<evidence type="ECO:0000313" key="1">
    <source>
        <dbReference type="EMBL" id="KNZ49340.1"/>
    </source>
</evidence>
<gene>
    <name evidence="1" type="ORF">VP01_5079g1</name>
</gene>
<reference evidence="1 2" key="1">
    <citation type="submission" date="2015-08" db="EMBL/GenBank/DDBJ databases">
        <title>Next Generation Sequencing and Analysis of the Genome of Puccinia sorghi L Schw, the Causal Agent of Maize Common Rust.</title>
        <authorList>
            <person name="Rochi L."/>
            <person name="Burguener G."/>
            <person name="Darino M."/>
            <person name="Turjanski A."/>
            <person name="Kreff E."/>
            <person name="Dieguez M.J."/>
            <person name="Sacco F."/>
        </authorList>
    </citation>
    <scope>NUCLEOTIDE SEQUENCE [LARGE SCALE GENOMIC DNA]</scope>
    <source>
        <strain evidence="1 2">RO10H11247</strain>
    </source>
</reference>
<sequence length="93" mass="10423">MILTNLEVFWKPKGLPFDLDDIKLHSMEIGNDLVSQLPTFDTSASHGFTGSKLLLNHFRLLSKRIPVSVATNQGSAFITGYGYLKFWLHNGQS</sequence>